<dbReference type="CDD" id="cd00090">
    <property type="entry name" value="HTH_ARSR"/>
    <property type="match status" value="1"/>
</dbReference>
<dbReference type="InterPro" id="IPR036388">
    <property type="entry name" value="WH-like_DNA-bd_sf"/>
</dbReference>
<sequence length="162" mass="19122">MRKNGLDEIDKKIVEYILKGKTQSDIAKMLGITLRTVQNRMKALEDEGYLIKLKEGYWIADYQKLGLSLLDVTFLDLAMDSKDKIDVLIEHLKKLDFVENVFEIMGSAYDLGFIVRYKDIEEYREQKRIFLKWLRKNGININHIQTFIASKTHKDHRRTIIV</sequence>
<proteinExistence type="predicted"/>
<dbReference type="InterPro" id="IPR011991">
    <property type="entry name" value="ArsR-like_HTH"/>
</dbReference>
<protein>
    <submittedName>
        <fullName evidence="5">Transcriptional regulator, AsnC family</fullName>
    </submittedName>
    <submittedName>
        <fullName evidence="6">Winged helix-turn-helix transcriptional regulator</fullName>
    </submittedName>
</protein>
<keyword evidence="8" id="KW-1185">Reference proteome</keyword>
<dbReference type="GO" id="GO:0043565">
    <property type="term" value="F:sequence-specific DNA binding"/>
    <property type="evidence" value="ECO:0007669"/>
    <property type="project" value="InterPro"/>
</dbReference>
<evidence type="ECO:0000313" key="5">
    <source>
        <dbReference type="EMBL" id="AIY90539.1"/>
    </source>
</evidence>
<evidence type="ECO:0000313" key="6">
    <source>
        <dbReference type="EMBL" id="XAT64431.1"/>
    </source>
</evidence>
<keyword evidence="3" id="KW-0804">Transcription</keyword>
<evidence type="ECO:0000313" key="8">
    <source>
        <dbReference type="Proteomes" id="UP001492541"/>
    </source>
</evidence>
<name>A0A0A7GER4_GEOAI</name>
<evidence type="ECO:0000256" key="1">
    <source>
        <dbReference type="ARBA" id="ARBA00023015"/>
    </source>
</evidence>
<dbReference type="SUPFAM" id="SSF46785">
    <property type="entry name" value="Winged helix' DNA-binding domain"/>
    <property type="match status" value="1"/>
</dbReference>
<reference evidence="6 8" key="2">
    <citation type="submission" date="2021-11" db="EMBL/GenBank/DDBJ databases">
        <title>Whole genome of Geoglobus acetivorans.</title>
        <authorList>
            <person name="Liu D."/>
        </authorList>
    </citation>
    <scope>NUCLEOTIDE SEQUENCE [LARGE SCALE GENOMIC DNA]</scope>
    <source>
        <strain evidence="6 8">SBH6</strain>
    </source>
</reference>
<evidence type="ECO:0000256" key="3">
    <source>
        <dbReference type="ARBA" id="ARBA00023163"/>
    </source>
</evidence>
<dbReference type="AlphaFoldDB" id="A0A0A7GER4"/>
<dbReference type="Gene3D" id="1.10.10.10">
    <property type="entry name" value="Winged helix-like DNA-binding domain superfamily/Winged helix DNA-binding domain"/>
    <property type="match status" value="1"/>
</dbReference>
<evidence type="ECO:0000256" key="2">
    <source>
        <dbReference type="ARBA" id="ARBA00023125"/>
    </source>
</evidence>
<dbReference type="Gene3D" id="3.30.70.920">
    <property type="match status" value="1"/>
</dbReference>
<dbReference type="InterPro" id="IPR000485">
    <property type="entry name" value="AsnC-type_HTH_dom"/>
</dbReference>
<dbReference type="EMBL" id="CP009552">
    <property type="protein sequence ID" value="AIY90539.1"/>
    <property type="molecule type" value="Genomic_DNA"/>
</dbReference>
<dbReference type="STRING" id="565033.GACE_1502"/>
<dbReference type="PROSITE" id="PS50956">
    <property type="entry name" value="HTH_ASNC_2"/>
    <property type="match status" value="1"/>
</dbReference>
<organism evidence="5 7">
    <name type="scientific">Geoglobus acetivorans</name>
    <dbReference type="NCBI Taxonomy" id="565033"/>
    <lineage>
        <taxon>Archaea</taxon>
        <taxon>Methanobacteriati</taxon>
        <taxon>Methanobacteriota</taxon>
        <taxon>Archaeoglobi</taxon>
        <taxon>Archaeoglobales</taxon>
        <taxon>Archaeoglobaceae</taxon>
        <taxon>Geoglobus</taxon>
    </lineage>
</organism>
<gene>
    <name evidence="5" type="ORF">GACE_1502</name>
    <name evidence="6" type="ORF">LPQ35_03400</name>
</gene>
<dbReference type="InterPro" id="IPR019888">
    <property type="entry name" value="Tscrpt_reg_AsnC-like"/>
</dbReference>
<dbReference type="Proteomes" id="UP000030624">
    <property type="component" value="Chromosome"/>
</dbReference>
<dbReference type="eggNOG" id="arCOG01580">
    <property type="taxonomic scope" value="Archaea"/>
</dbReference>
<accession>A0A0A7GER4</accession>
<dbReference type="InterPro" id="IPR036390">
    <property type="entry name" value="WH_DNA-bd_sf"/>
</dbReference>
<dbReference type="Proteomes" id="UP001492541">
    <property type="component" value="Chromosome"/>
</dbReference>
<dbReference type="SMART" id="SM00344">
    <property type="entry name" value="HTH_ASNC"/>
    <property type="match status" value="1"/>
</dbReference>
<dbReference type="GeneID" id="90448699"/>
<dbReference type="KEGG" id="gac:GACE_1502"/>
<dbReference type="EMBL" id="CP087714">
    <property type="protein sequence ID" value="XAT64431.1"/>
    <property type="molecule type" value="Genomic_DNA"/>
</dbReference>
<evidence type="ECO:0000259" key="4">
    <source>
        <dbReference type="PROSITE" id="PS50956"/>
    </source>
</evidence>
<evidence type="ECO:0000313" key="7">
    <source>
        <dbReference type="Proteomes" id="UP000030624"/>
    </source>
</evidence>
<reference evidence="5 7" key="1">
    <citation type="journal article" date="2015" name="Appl. Environ. Microbiol.">
        <title>The Geoglobus acetivorans genome: Fe(III) reduction, acetate utilization, autotrophic growth, and degradation of aromatic compounds in a hyperthermophilic archaeon.</title>
        <authorList>
            <person name="Mardanov A.V."/>
            <person name="Slododkina G.B."/>
            <person name="Slobodkin A.I."/>
            <person name="Beletsky A.V."/>
            <person name="Gavrilov S.N."/>
            <person name="Kublanov I.V."/>
            <person name="Bonch-Osmolovskaya E.A."/>
            <person name="Skryabin K.G."/>
            <person name="Ravin N.V."/>
        </authorList>
    </citation>
    <scope>NUCLEOTIDE SEQUENCE [LARGE SCALE GENOMIC DNA]</scope>
    <source>
        <strain evidence="5 7">SBH6</strain>
    </source>
</reference>
<dbReference type="RefSeq" id="WP_048092382.1">
    <property type="nucleotide sequence ID" value="NZ_CP009552.1"/>
</dbReference>
<dbReference type="HOGENOM" id="CLU_1551740_0_0_2"/>
<keyword evidence="2" id="KW-0238">DNA-binding</keyword>
<feature type="domain" description="HTH asnC-type" evidence="4">
    <location>
        <begin position="6"/>
        <end position="68"/>
    </location>
</feature>
<keyword evidence="1" id="KW-0805">Transcription regulation</keyword>
<dbReference type="Pfam" id="PF13412">
    <property type="entry name" value="HTH_24"/>
    <property type="match status" value="1"/>
</dbReference>